<keyword evidence="3" id="KW-0732">Signal</keyword>
<dbReference type="EMBL" id="PDUG01000003">
    <property type="protein sequence ID" value="PIC41210.1"/>
    <property type="molecule type" value="Genomic_DNA"/>
</dbReference>
<name>A0A2G5UNZ2_9PELO</name>
<accession>A0A2G5UNZ2</accession>
<feature type="transmembrane region" description="Helical" evidence="2">
    <location>
        <begin position="765"/>
        <end position="793"/>
    </location>
</feature>
<evidence type="ECO:0000256" key="2">
    <source>
        <dbReference type="SAM" id="Phobius"/>
    </source>
</evidence>
<keyword evidence="2" id="KW-1133">Transmembrane helix</keyword>
<feature type="signal peptide" evidence="3">
    <location>
        <begin position="1"/>
        <end position="20"/>
    </location>
</feature>
<organism evidence="5 6">
    <name type="scientific">Caenorhabditis nigoni</name>
    <dbReference type="NCBI Taxonomy" id="1611254"/>
    <lineage>
        <taxon>Eukaryota</taxon>
        <taxon>Metazoa</taxon>
        <taxon>Ecdysozoa</taxon>
        <taxon>Nematoda</taxon>
        <taxon>Chromadorea</taxon>
        <taxon>Rhabditida</taxon>
        <taxon>Rhabditina</taxon>
        <taxon>Rhabditomorpha</taxon>
        <taxon>Rhabditoidea</taxon>
        <taxon>Rhabditidae</taxon>
        <taxon>Peloderinae</taxon>
        <taxon>Caenorhabditis</taxon>
    </lineage>
</organism>
<evidence type="ECO:0000256" key="1">
    <source>
        <dbReference type="SAM" id="MobiDB-lite"/>
    </source>
</evidence>
<protein>
    <recommendedName>
        <fullName evidence="4">Domain of unknown function WSN domain-containing protein</fullName>
    </recommendedName>
</protein>
<sequence length="834" mass="92808">MYSIPLLVLAISSITSSTESVTHFSNTDKIDNRFLGDSPSLDLSFVSNAVGNSPTPEVIQNLARLARVVTSISLQIGLSDGSIPVDDVIAELLNIEPKDLKNLETFDPKNSEQFFTELNKMKQSGEVADVKDALMQMFELKELWKSVDLSKMPNEASYKKLGDLKSIDASRMTKVKFDELKKMIAKEPVEVDNLKTSLGSLVTSVETIKGNTETFIQLLNQLKPLTSLSQILTLYPKIGNLNMGNRKPTDKNLLETDFEALKNLKTLSQQSSLNVIFASVSSRYVYRHTEKIYTSGFVNGFKDLENVSSDKKDKWINQVPAIPSHLDGLEELDKVREQMMTLDGKWSSVANQETYTSLKHVADLYKMLAGDLPSKTDVEAITNGIYKCATVPTQAATEAVTKVATNTGILLRKLSSIHRLRQFAEKIKSEFIPKLSAKISKEELKEISNLVVKMELDAKIVQEGDSFDKIDMKTDLPGNIVDYAENNRGTVKSFDCIKDLDSGFEKVASAARALIEIRKVQKVLKNVQSASEAISGSSESFKTIRAALENIKKNTDSKLKALSDLKNISKPFGEAVTALVLSDVVSRRSSDFETFVNNGYLLENQVDADKSPEFLQEFKAEWGDFRSTAQDINSMFAGITSWLEKLKVSNSSLPLSEVGSIFEKLPNLVDVDLVTDRRLIAIESFENEKKTTPDQKKQLEEFKKSLLDLSKLDLKFARFQSSATQMPDTITRLLKILEEAKAKETASLKADEEKNDKTNLNFSQAIISFSTMVVTIICVLGGLGMIGVILMTWQSIARSRKPKAQPEEKKKKKDDKNKTATTTSTTTVMDETKN</sequence>
<keyword evidence="2" id="KW-0472">Membrane</keyword>
<comment type="caution">
    <text evidence="5">The sequence shown here is derived from an EMBL/GenBank/DDBJ whole genome shotgun (WGS) entry which is preliminary data.</text>
</comment>
<dbReference type="PANTHER" id="PTHR31227">
    <property type="entry name" value="PROTEIN CBG15697"/>
    <property type="match status" value="1"/>
</dbReference>
<feature type="compositionally biased region" description="Basic and acidic residues" evidence="1">
    <location>
        <begin position="804"/>
        <end position="818"/>
    </location>
</feature>
<keyword evidence="2" id="KW-0812">Transmembrane</keyword>
<keyword evidence="6" id="KW-1185">Reference proteome</keyword>
<feature type="domain" description="Domain of unknown function WSN" evidence="4">
    <location>
        <begin position="53"/>
        <end position="124"/>
    </location>
</feature>
<feature type="region of interest" description="Disordered" evidence="1">
    <location>
        <begin position="799"/>
        <end position="834"/>
    </location>
</feature>
<gene>
    <name evidence="5" type="primary">Cnig_chr_III.g8709</name>
    <name evidence="5" type="ORF">B9Z55_008709</name>
</gene>
<evidence type="ECO:0000259" key="4">
    <source>
        <dbReference type="SMART" id="SM00453"/>
    </source>
</evidence>
<evidence type="ECO:0000313" key="5">
    <source>
        <dbReference type="EMBL" id="PIC41210.1"/>
    </source>
</evidence>
<feature type="chain" id="PRO_5013545822" description="Domain of unknown function WSN domain-containing protein" evidence="3">
    <location>
        <begin position="21"/>
        <end position="834"/>
    </location>
</feature>
<feature type="compositionally biased region" description="Low complexity" evidence="1">
    <location>
        <begin position="819"/>
        <end position="834"/>
    </location>
</feature>
<reference evidence="6" key="1">
    <citation type="submission" date="2017-10" db="EMBL/GenBank/DDBJ databases">
        <title>Rapid genome shrinkage in a self-fertile nematode reveals novel sperm competition proteins.</title>
        <authorList>
            <person name="Yin D."/>
            <person name="Schwarz E.M."/>
            <person name="Thomas C.G."/>
            <person name="Felde R.L."/>
            <person name="Korf I.F."/>
            <person name="Cutter A.D."/>
            <person name="Schartner C.M."/>
            <person name="Ralston E.J."/>
            <person name="Meyer B.J."/>
            <person name="Haag E.S."/>
        </authorList>
    </citation>
    <scope>NUCLEOTIDE SEQUENCE [LARGE SCALE GENOMIC DNA]</scope>
    <source>
        <strain evidence="6">JU1422</strain>
    </source>
</reference>
<evidence type="ECO:0000256" key="3">
    <source>
        <dbReference type="SAM" id="SignalP"/>
    </source>
</evidence>
<dbReference type="PANTHER" id="PTHR31227:SF1">
    <property type="entry name" value="DOMAIN OF UNKNOWN FUNCTION WSN DOMAIN-CONTAINING PROTEIN"/>
    <property type="match status" value="1"/>
</dbReference>
<dbReference type="Proteomes" id="UP000230233">
    <property type="component" value="Chromosome III"/>
</dbReference>
<dbReference type="OrthoDB" id="5876120at2759"/>
<dbReference type="AlphaFoldDB" id="A0A2G5UNZ2"/>
<proteinExistence type="predicted"/>
<dbReference type="InterPro" id="IPR003125">
    <property type="entry name" value="WSN"/>
</dbReference>
<dbReference type="STRING" id="1611254.A0A2G5UNZ2"/>
<dbReference type="SMART" id="SM00453">
    <property type="entry name" value="WSN"/>
    <property type="match status" value="1"/>
</dbReference>
<evidence type="ECO:0000313" key="6">
    <source>
        <dbReference type="Proteomes" id="UP000230233"/>
    </source>
</evidence>
<dbReference type="Pfam" id="PF02206">
    <property type="entry name" value="WSN"/>
    <property type="match status" value="1"/>
</dbReference>